<sequence length="402" mass="46124">MLTIFIMNRVYKIISLSLIIAGFMSMHVCASDLKQVAVFRKSHQYDQALATVNQYLNKSPDDRDGLFVKGLILSDLKRYSESIAIFQKLIKAYPATPELHNNLAIVLAFSGKYEDSQKAFQKALHLLHTYRAAHKNLDALKFAISYHKHLKKKTTFSKQHVLESMQFKSKSTDNQMNSRTCRKLLDTQMLIRQIQTGLSKLGYYKGKIDGTFQSHTQTGINDFQRFHQIPINGSISWQLLARIQDTIDEKKIVSSYQKKLSLPQLRMDRLTEKIQHGLYDLGYSPGPQNGKFHQQTQQALSKFIKDHSIKDVPKISFSISGHIMKALYNIQGKWTIVPIVENESCTHFVPLVTYIDNGYKPIDYIGYATILKHNTRNNIMIANSSANCRDMQRLISAKKYKP</sequence>
<evidence type="ECO:0000259" key="3">
    <source>
        <dbReference type="Pfam" id="PF01471"/>
    </source>
</evidence>
<evidence type="ECO:0000256" key="1">
    <source>
        <dbReference type="ARBA" id="ARBA00022737"/>
    </source>
</evidence>
<organism evidence="4 5">
    <name type="scientific">Candidatus Magnetoglobus multicellularis str. Araruama</name>
    <dbReference type="NCBI Taxonomy" id="890399"/>
    <lineage>
        <taxon>Bacteria</taxon>
        <taxon>Pseudomonadati</taxon>
        <taxon>Thermodesulfobacteriota</taxon>
        <taxon>Desulfobacteria</taxon>
        <taxon>Desulfobacterales</taxon>
        <taxon>Desulfobacteraceae</taxon>
        <taxon>Candidatus Magnetoglobus</taxon>
    </lineage>
</organism>
<protein>
    <recommendedName>
        <fullName evidence="3">Peptidoglycan binding-like domain-containing protein</fullName>
    </recommendedName>
</protein>
<keyword evidence="1" id="KW-0677">Repeat</keyword>
<gene>
    <name evidence="4" type="ORF">OMM_00631</name>
</gene>
<dbReference type="Pfam" id="PF01471">
    <property type="entry name" value="PG_binding_1"/>
    <property type="match status" value="1"/>
</dbReference>
<dbReference type="SMART" id="SM00028">
    <property type="entry name" value="TPR"/>
    <property type="match status" value="2"/>
</dbReference>
<dbReference type="SUPFAM" id="SSF47090">
    <property type="entry name" value="PGBD-like"/>
    <property type="match status" value="1"/>
</dbReference>
<dbReference type="SUPFAM" id="SSF48452">
    <property type="entry name" value="TPR-like"/>
    <property type="match status" value="1"/>
</dbReference>
<dbReference type="AlphaFoldDB" id="A0A1V1PGG1"/>
<dbReference type="Proteomes" id="UP000189670">
    <property type="component" value="Unassembled WGS sequence"/>
</dbReference>
<accession>A0A1V1PGG1</accession>
<dbReference type="InterPro" id="IPR051685">
    <property type="entry name" value="Ycf3/AcsC/BcsC/TPR_MFPF"/>
</dbReference>
<dbReference type="Gene3D" id="1.10.101.10">
    <property type="entry name" value="PGBD-like superfamily/PGBD"/>
    <property type="match status" value="2"/>
</dbReference>
<dbReference type="InterPro" id="IPR019734">
    <property type="entry name" value="TPR_rpt"/>
</dbReference>
<name>A0A1V1PGG1_9BACT</name>
<dbReference type="EMBL" id="ATBP01000034">
    <property type="protein sequence ID" value="ETR73880.1"/>
    <property type="molecule type" value="Genomic_DNA"/>
</dbReference>
<dbReference type="InterPro" id="IPR002477">
    <property type="entry name" value="Peptidoglycan-bd-like"/>
</dbReference>
<dbReference type="Pfam" id="PF13432">
    <property type="entry name" value="TPR_16"/>
    <property type="match status" value="1"/>
</dbReference>
<evidence type="ECO:0000256" key="2">
    <source>
        <dbReference type="ARBA" id="ARBA00022803"/>
    </source>
</evidence>
<dbReference type="InterPro" id="IPR036366">
    <property type="entry name" value="PGBDSf"/>
</dbReference>
<evidence type="ECO:0000313" key="4">
    <source>
        <dbReference type="EMBL" id="ETR73880.1"/>
    </source>
</evidence>
<comment type="caution">
    <text evidence="4">The sequence shown here is derived from an EMBL/GenBank/DDBJ whole genome shotgun (WGS) entry which is preliminary data.</text>
</comment>
<proteinExistence type="predicted"/>
<dbReference type="InterPro" id="IPR036365">
    <property type="entry name" value="PGBD-like_sf"/>
</dbReference>
<dbReference type="PANTHER" id="PTHR44943">
    <property type="entry name" value="CELLULOSE SYNTHASE OPERON PROTEIN C"/>
    <property type="match status" value="1"/>
</dbReference>
<dbReference type="InterPro" id="IPR011990">
    <property type="entry name" value="TPR-like_helical_dom_sf"/>
</dbReference>
<keyword evidence="2" id="KW-0802">TPR repeat</keyword>
<dbReference type="Gene3D" id="1.25.40.10">
    <property type="entry name" value="Tetratricopeptide repeat domain"/>
    <property type="match status" value="1"/>
</dbReference>
<feature type="domain" description="Peptidoglycan binding-like" evidence="3">
    <location>
        <begin position="191"/>
        <end position="237"/>
    </location>
</feature>
<evidence type="ECO:0000313" key="5">
    <source>
        <dbReference type="Proteomes" id="UP000189670"/>
    </source>
</evidence>
<reference evidence="5" key="1">
    <citation type="submission" date="2012-11" db="EMBL/GenBank/DDBJ databases">
        <authorList>
            <person name="Lucero-Rivera Y.E."/>
            <person name="Tovar-Ramirez D."/>
        </authorList>
    </citation>
    <scope>NUCLEOTIDE SEQUENCE [LARGE SCALE GENOMIC DNA]</scope>
    <source>
        <strain evidence="5">Araruama</strain>
    </source>
</reference>
<dbReference type="PANTHER" id="PTHR44943:SF8">
    <property type="entry name" value="TPR REPEAT-CONTAINING PROTEIN MJ0263"/>
    <property type="match status" value="1"/>
</dbReference>